<proteinExistence type="predicted"/>
<protein>
    <submittedName>
        <fullName evidence="1">DUF357 domain-containing protein</fullName>
    </submittedName>
</protein>
<evidence type="ECO:0000313" key="2">
    <source>
        <dbReference type="Proteomes" id="UP000248329"/>
    </source>
</evidence>
<accession>A0AC61L047</accession>
<name>A0AC61L047_9EURY</name>
<dbReference type="EMBL" id="PQXF01000035">
    <property type="protein sequence ID" value="PXF58527.1"/>
    <property type="molecule type" value="Genomic_DNA"/>
</dbReference>
<gene>
    <name evidence="1" type="ORF">C4B59_13090</name>
</gene>
<sequence>MTQPQDHLTEKSDRYRRLLADALSKAGIVPDRSSHLHAVAEDYLLMAESYYNDGVHFLDRGDRVNALVAFSYGHAFIDAGIRLGVFCEMKQ</sequence>
<comment type="caution">
    <text evidence="1">The sequence shown here is derived from an EMBL/GenBank/DDBJ whole genome shotgun (WGS) entry which is preliminary data.</text>
</comment>
<evidence type="ECO:0000313" key="1">
    <source>
        <dbReference type="EMBL" id="PXF58527.1"/>
    </source>
</evidence>
<reference evidence="1" key="1">
    <citation type="submission" date="2018-01" db="EMBL/GenBank/DDBJ databases">
        <authorList>
            <person name="Krukenberg V."/>
        </authorList>
    </citation>
    <scope>NUCLEOTIDE SEQUENCE</scope>
    <source>
        <strain evidence="1">E20ANME2</strain>
    </source>
</reference>
<dbReference type="Proteomes" id="UP000248329">
    <property type="component" value="Unassembled WGS sequence"/>
</dbReference>
<organism evidence="1 2">
    <name type="scientific">Candidatus Methanogaster sp</name>
    <dbReference type="NCBI Taxonomy" id="3386292"/>
    <lineage>
        <taxon>Archaea</taxon>
        <taxon>Methanobacteriati</taxon>
        <taxon>Methanobacteriota</taxon>
        <taxon>Stenosarchaea group</taxon>
        <taxon>Methanomicrobia</taxon>
        <taxon>Methanosarcinales</taxon>
        <taxon>ANME-2 cluster</taxon>
        <taxon>Candidatus Methanogasteraceae</taxon>
        <taxon>Candidatus Methanogaster</taxon>
    </lineage>
</organism>